<dbReference type="InterPro" id="IPR005821">
    <property type="entry name" value="Ion_trans_dom"/>
</dbReference>
<dbReference type="InterPro" id="IPR014710">
    <property type="entry name" value="RmlC-like_jellyroll"/>
</dbReference>
<organism evidence="9 10">
    <name type="scientific">Phytophthora kernoviae</name>
    <dbReference type="NCBI Taxonomy" id="325452"/>
    <lineage>
        <taxon>Eukaryota</taxon>
        <taxon>Sar</taxon>
        <taxon>Stramenopiles</taxon>
        <taxon>Oomycota</taxon>
        <taxon>Peronosporomycetes</taxon>
        <taxon>Peronosporales</taxon>
        <taxon>Peronosporaceae</taxon>
        <taxon>Phytophthora</taxon>
    </lineage>
</organism>
<feature type="domain" description="Cyclic nucleotide-binding" evidence="8">
    <location>
        <begin position="88"/>
        <end position="185"/>
    </location>
</feature>
<dbReference type="Proteomes" id="UP000277300">
    <property type="component" value="Unassembled WGS sequence"/>
</dbReference>
<accession>A0A3F2RH24</accession>
<dbReference type="PANTHER" id="PTHR45638:SF11">
    <property type="entry name" value="CYCLIC NUCLEOTIDE-GATED CATION CHANNEL SUBUNIT A"/>
    <property type="match status" value="1"/>
</dbReference>
<evidence type="ECO:0000256" key="1">
    <source>
        <dbReference type="ARBA" id="ARBA00004141"/>
    </source>
</evidence>
<evidence type="ECO:0000256" key="6">
    <source>
        <dbReference type="ARBA" id="ARBA00023136"/>
    </source>
</evidence>
<dbReference type="InterPro" id="IPR050866">
    <property type="entry name" value="CNG_cation_channel"/>
</dbReference>
<name>A0A3F2RH24_9STRA</name>
<dbReference type="InterPro" id="IPR018490">
    <property type="entry name" value="cNMP-bd_dom_sf"/>
</dbReference>
<evidence type="ECO:0000256" key="5">
    <source>
        <dbReference type="ARBA" id="ARBA00023065"/>
    </source>
</evidence>
<dbReference type="Gene3D" id="1.10.287.70">
    <property type="match status" value="1"/>
</dbReference>
<keyword evidence="5" id="KW-0406">Ion transport</keyword>
<evidence type="ECO:0000256" key="3">
    <source>
        <dbReference type="ARBA" id="ARBA00022692"/>
    </source>
</evidence>
<dbReference type="AlphaFoldDB" id="A0A3F2RH24"/>
<dbReference type="Pfam" id="PF00520">
    <property type="entry name" value="Ion_trans"/>
    <property type="match status" value="1"/>
</dbReference>
<keyword evidence="7" id="KW-1071">Ligand-gated ion channel</keyword>
<keyword evidence="4" id="KW-1133">Transmembrane helix</keyword>
<dbReference type="Pfam" id="PF00027">
    <property type="entry name" value="cNMP_binding"/>
    <property type="match status" value="1"/>
</dbReference>
<comment type="subcellular location">
    <subcellularLocation>
        <location evidence="1">Membrane</location>
        <topology evidence="1">Multi-pass membrane protein</topology>
    </subcellularLocation>
</comment>
<proteinExistence type="predicted"/>
<dbReference type="Gene3D" id="1.10.287.630">
    <property type="entry name" value="Helix hairpin bin"/>
    <property type="match status" value="1"/>
</dbReference>
<dbReference type="PANTHER" id="PTHR45638">
    <property type="entry name" value="CYCLIC NUCLEOTIDE-GATED CATION CHANNEL SUBUNIT A"/>
    <property type="match status" value="1"/>
</dbReference>
<comment type="caution">
    <text evidence="9">The sequence shown here is derived from an EMBL/GenBank/DDBJ whole genome shotgun (WGS) entry which is preliminary data.</text>
</comment>
<evidence type="ECO:0000256" key="2">
    <source>
        <dbReference type="ARBA" id="ARBA00022448"/>
    </source>
</evidence>
<evidence type="ECO:0000313" key="9">
    <source>
        <dbReference type="EMBL" id="RLN56769.1"/>
    </source>
</evidence>
<keyword evidence="2" id="KW-0813">Transport</keyword>
<evidence type="ECO:0000259" key="8">
    <source>
        <dbReference type="PROSITE" id="PS50042"/>
    </source>
</evidence>
<reference evidence="9 10" key="1">
    <citation type="submission" date="2018-07" db="EMBL/GenBank/DDBJ databases">
        <title>Genome sequencing of oomycete isolates from Chile give support for New Zealand origin for Phytophthora kernoviae and make available the first Nothophytophthora sp. genome.</title>
        <authorList>
            <person name="Studholme D.J."/>
            <person name="Sanfuentes E."/>
            <person name="Panda P."/>
            <person name="Hill R."/>
            <person name="Sambles C."/>
            <person name="Grant M."/>
            <person name="Williams N.M."/>
            <person name="Mcdougal R.L."/>
        </authorList>
    </citation>
    <scope>NUCLEOTIDE SEQUENCE [LARGE SCALE GENOMIC DNA]</scope>
    <source>
        <strain evidence="9">Chile6</strain>
    </source>
</reference>
<dbReference type="GO" id="GO:0044877">
    <property type="term" value="F:protein-containing complex binding"/>
    <property type="evidence" value="ECO:0007669"/>
    <property type="project" value="TreeGrafter"/>
</dbReference>
<dbReference type="EMBL" id="MBDO02000344">
    <property type="protein sequence ID" value="RLN56769.1"/>
    <property type="molecule type" value="Genomic_DNA"/>
</dbReference>
<protein>
    <recommendedName>
        <fullName evidence="8">Cyclic nucleotide-binding domain-containing protein</fullName>
    </recommendedName>
</protein>
<gene>
    <name evidence="9" type="ORF">BBP00_00007826</name>
</gene>
<dbReference type="GO" id="GO:0005221">
    <property type="term" value="F:intracellularly cyclic nucleotide-activated monoatomic cation channel activity"/>
    <property type="evidence" value="ECO:0007669"/>
    <property type="project" value="InterPro"/>
</dbReference>
<dbReference type="SUPFAM" id="SSF51206">
    <property type="entry name" value="cAMP-binding domain-like"/>
    <property type="match status" value="1"/>
</dbReference>
<keyword evidence="7" id="KW-0407">Ion channel</keyword>
<keyword evidence="3" id="KW-0812">Transmembrane</keyword>
<dbReference type="GO" id="GO:0016020">
    <property type="term" value="C:membrane"/>
    <property type="evidence" value="ECO:0007669"/>
    <property type="project" value="UniProtKB-SubCell"/>
</dbReference>
<evidence type="ECO:0000256" key="4">
    <source>
        <dbReference type="ARBA" id="ARBA00022989"/>
    </source>
</evidence>
<dbReference type="Gene3D" id="2.60.120.10">
    <property type="entry name" value="Jelly Rolls"/>
    <property type="match status" value="1"/>
</dbReference>
<sequence length="446" mass="51424">MLATFLFIFRFRNSRYSAFPTHVDNAREYMRSKGIPRAIRHQVIAYFNYSWNTHHGLDSEEALHLMPKHLQSKVVATLKATRIRQVCFLAKESVEFINSLALALDRRVYSPTDQIIEPKTNAQMYFVIRGSVVISAFNGSNPKDYQTGDFFGEICLLFPEQYEEKAIAKIFCELYVLDKARFDEVGQRGDGAALHEVTRSECLRHASHFENCSWVKFDCYAHVGVVFPSEDKTSLSIMERMSISEMLSADIRRFYNQHFIGRKLADLYFATDIYLRLYYFGCSEVGFDNLVHRKSMDRVYRRSSNFKWDLMASLPLYVPIASGSLVVGLCRLPRLIRCLDLWVYLDDVIVQVQQHFASRNVSAYLRPVKLMIVVAFAAHFVGSIFLLSSDHECKAVAKCWMAQHQVMNKYGKDVWVIYGKAMHWAITTLLQISSPDIVPRDTIATI</sequence>
<evidence type="ECO:0000256" key="7">
    <source>
        <dbReference type="ARBA" id="ARBA00023286"/>
    </source>
</evidence>
<dbReference type="InterPro" id="IPR000595">
    <property type="entry name" value="cNMP-bd_dom"/>
</dbReference>
<keyword evidence="6" id="KW-0472">Membrane</keyword>
<dbReference type="PROSITE" id="PS50042">
    <property type="entry name" value="CNMP_BINDING_3"/>
    <property type="match status" value="1"/>
</dbReference>
<evidence type="ECO:0000313" key="10">
    <source>
        <dbReference type="Proteomes" id="UP000277300"/>
    </source>
</evidence>
<dbReference type="CDD" id="cd00038">
    <property type="entry name" value="CAP_ED"/>
    <property type="match status" value="1"/>
</dbReference>
<dbReference type="SUPFAM" id="SSF81324">
    <property type="entry name" value="Voltage-gated potassium channels"/>
    <property type="match status" value="1"/>
</dbReference>
<dbReference type="OrthoDB" id="415460at2759"/>